<dbReference type="InterPro" id="IPR011042">
    <property type="entry name" value="6-blade_b-propeller_TolB-like"/>
</dbReference>
<evidence type="ECO:0000256" key="1">
    <source>
        <dbReference type="ARBA" id="ARBA00004141"/>
    </source>
</evidence>
<organism evidence="7 8">
    <name type="scientific">Lichenifustis flavocetrariae</name>
    <dbReference type="NCBI Taxonomy" id="2949735"/>
    <lineage>
        <taxon>Bacteria</taxon>
        <taxon>Pseudomonadati</taxon>
        <taxon>Pseudomonadota</taxon>
        <taxon>Alphaproteobacteria</taxon>
        <taxon>Hyphomicrobiales</taxon>
        <taxon>Lichenihabitantaceae</taxon>
        <taxon>Lichenifustis</taxon>
    </lineage>
</organism>
<dbReference type="PANTHER" id="PTHR47572">
    <property type="entry name" value="LIPOPROTEIN-RELATED"/>
    <property type="match status" value="1"/>
</dbReference>
<proteinExistence type="predicted"/>
<dbReference type="Proteomes" id="UP001165667">
    <property type="component" value="Unassembled WGS sequence"/>
</dbReference>
<keyword evidence="2 5" id="KW-0812">Transmembrane</keyword>
<evidence type="ECO:0000256" key="2">
    <source>
        <dbReference type="ARBA" id="ARBA00022692"/>
    </source>
</evidence>
<dbReference type="Gene3D" id="2.120.10.30">
    <property type="entry name" value="TolB, C-terminal domain"/>
    <property type="match status" value="1"/>
</dbReference>
<dbReference type="SUPFAM" id="SSF161098">
    <property type="entry name" value="MetI-like"/>
    <property type="match status" value="1"/>
</dbReference>
<reference evidence="7" key="1">
    <citation type="submission" date="2022-05" db="EMBL/GenBank/DDBJ databases">
        <authorList>
            <person name="Pankratov T."/>
        </authorList>
    </citation>
    <scope>NUCLEOTIDE SEQUENCE</scope>
    <source>
        <strain evidence="7">BP6-180914</strain>
    </source>
</reference>
<dbReference type="EMBL" id="JAMOIM010000003">
    <property type="protein sequence ID" value="MCW6507775.1"/>
    <property type="molecule type" value="Genomic_DNA"/>
</dbReference>
<dbReference type="RefSeq" id="WP_282584133.1">
    <property type="nucleotide sequence ID" value="NZ_JAMOIM010000003.1"/>
</dbReference>
<gene>
    <name evidence="7" type="ORF">M8523_07040</name>
</gene>
<dbReference type="SUPFAM" id="SSF63829">
    <property type="entry name" value="Calcium-dependent phosphotriesterase"/>
    <property type="match status" value="1"/>
</dbReference>
<comment type="caution">
    <text evidence="7">The sequence shown here is derived from an EMBL/GenBank/DDBJ whole genome shotgun (WGS) entry which is preliminary data.</text>
</comment>
<evidence type="ECO:0000256" key="3">
    <source>
        <dbReference type="ARBA" id="ARBA00022989"/>
    </source>
</evidence>
<name>A0AA42CLX5_9HYPH</name>
<keyword evidence="4 5" id="KW-0472">Membrane</keyword>
<keyword evidence="8" id="KW-1185">Reference proteome</keyword>
<protein>
    <submittedName>
        <fullName evidence="7">SMP-30/gluconolactonase/LRE family protein</fullName>
    </submittedName>
</protein>
<evidence type="ECO:0000256" key="5">
    <source>
        <dbReference type="SAM" id="Phobius"/>
    </source>
</evidence>
<feature type="transmembrane region" description="Helical" evidence="5">
    <location>
        <begin position="30"/>
        <end position="51"/>
    </location>
</feature>
<dbReference type="GO" id="GO:0016020">
    <property type="term" value="C:membrane"/>
    <property type="evidence" value="ECO:0007669"/>
    <property type="project" value="UniProtKB-SubCell"/>
</dbReference>
<accession>A0AA42CLX5</accession>
<feature type="transmembrane region" description="Helical" evidence="5">
    <location>
        <begin position="123"/>
        <end position="144"/>
    </location>
</feature>
<dbReference type="InterPro" id="IPR051262">
    <property type="entry name" value="SMP-30/CGR1_Lactonase"/>
</dbReference>
<feature type="domain" description="SMP-30/Gluconolactonase/LRE-like region" evidence="6">
    <location>
        <begin position="164"/>
        <end position="433"/>
    </location>
</feature>
<sequence>MTARNVALEQNGPPPEIRFADLLPQVIRHAVLILLVVLLLAPLVWLLMTAFKPYPELFLRPPEVLPKNGTLVNFSEGWAIGGGKGIQDSIIVSTLSTVLCLVLGFPAAYALARRFPPHGQLSFTILSLRMTPPIVPVIGVYILFQQLSLFGMSRFNLLAEGLAFPEGPVVLPDGDLALVEISRGTVTRAGSDGRTHVLAEPGGGPNGAALGPDGALYICNNGGFSWQRDDGWRPIGKAPDNRGGRIERVDIGTGKVEVLYDRGGGEPLCAPNDIVFDRHGGFYFTDHGHRDGRRVDFGAVFYARADGSLIRQVAFPIGPNGIGLSPDGARLYVAETSSGRLWAYPVVAPGALGAVAWPSPTGSDLVAALPGFWRFDCLAVEEGFAIAIATLRLGGIVAVSPAGALVERIAIDDSYTTNICFGGPGRRTAFLTLSSTGRLVS</sequence>
<comment type="subcellular location">
    <subcellularLocation>
        <location evidence="1">Membrane</location>
        <topology evidence="1">Multi-pass membrane protein</topology>
    </subcellularLocation>
</comment>
<evidence type="ECO:0000256" key="4">
    <source>
        <dbReference type="ARBA" id="ARBA00023136"/>
    </source>
</evidence>
<keyword evidence="3 5" id="KW-1133">Transmembrane helix</keyword>
<evidence type="ECO:0000313" key="7">
    <source>
        <dbReference type="EMBL" id="MCW6507775.1"/>
    </source>
</evidence>
<dbReference type="InterPro" id="IPR013658">
    <property type="entry name" value="SGL"/>
</dbReference>
<evidence type="ECO:0000259" key="6">
    <source>
        <dbReference type="Pfam" id="PF08450"/>
    </source>
</evidence>
<feature type="transmembrane region" description="Helical" evidence="5">
    <location>
        <begin position="90"/>
        <end position="111"/>
    </location>
</feature>
<dbReference type="AlphaFoldDB" id="A0AA42CLX5"/>
<dbReference type="Pfam" id="PF08450">
    <property type="entry name" value="SGL"/>
    <property type="match status" value="1"/>
</dbReference>
<dbReference type="InterPro" id="IPR035906">
    <property type="entry name" value="MetI-like_sf"/>
</dbReference>
<dbReference type="PANTHER" id="PTHR47572:SF5">
    <property type="entry name" value="BLR2277 PROTEIN"/>
    <property type="match status" value="1"/>
</dbReference>
<evidence type="ECO:0000313" key="8">
    <source>
        <dbReference type="Proteomes" id="UP001165667"/>
    </source>
</evidence>